<dbReference type="PROSITE" id="PS00061">
    <property type="entry name" value="ADH_SHORT"/>
    <property type="match status" value="1"/>
</dbReference>
<dbReference type="InterPro" id="IPR002347">
    <property type="entry name" value="SDR_fam"/>
</dbReference>
<dbReference type="Gene3D" id="3.40.50.720">
    <property type="entry name" value="NAD(P)-binding Rossmann-like Domain"/>
    <property type="match status" value="1"/>
</dbReference>
<comment type="caution">
    <text evidence="4">The sequence shown here is derived from an EMBL/GenBank/DDBJ whole genome shotgun (WGS) entry which is preliminary data.</text>
</comment>
<evidence type="ECO:0000313" key="5">
    <source>
        <dbReference type="Proteomes" id="UP000612585"/>
    </source>
</evidence>
<keyword evidence="2" id="KW-0560">Oxidoreductase</keyword>
<dbReference type="Proteomes" id="UP000612585">
    <property type="component" value="Unassembled WGS sequence"/>
</dbReference>
<gene>
    <name evidence="4" type="primary">fabG_9</name>
    <name evidence="4" type="ORF">Vau01_088670</name>
</gene>
<protein>
    <submittedName>
        <fullName evidence="4">3-oxoacyl-ACP reductase</fullName>
    </submittedName>
</protein>
<dbReference type="PRINTS" id="PR00080">
    <property type="entry name" value="SDRFAMILY"/>
</dbReference>
<comment type="similarity">
    <text evidence="1">Belongs to the short-chain dehydrogenases/reductases (SDR) family.</text>
</comment>
<evidence type="ECO:0000259" key="3">
    <source>
        <dbReference type="SMART" id="SM00822"/>
    </source>
</evidence>
<dbReference type="InterPro" id="IPR057326">
    <property type="entry name" value="KR_dom"/>
</dbReference>
<proteinExistence type="inferred from homology"/>
<dbReference type="GO" id="GO:0016491">
    <property type="term" value="F:oxidoreductase activity"/>
    <property type="evidence" value="ECO:0007669"/>
    <property type="project" value="UniProtKB-KW"/>
</dbReference>
<organism evidence="4 5">
    <name type="scientific">Virgisporangium aurantiacum</name>
    <dbReference type="NCBI Taxonomy" id="175570"/>
    <lineage>
        <taxon>Bacteria</taxon>
        <taxon>Bacillati</taxon>
        <taxon>Actinomycetota</taxon>
        <taxon>Actinomycetes</taxon>
        <taxon>Micromonosporales</taxon>
        <taxon>Micromonosporaceae</taxon>
        <taxon>Virgisporangium</taxon>
    </lineage>
</organism>
<dbReference type="CDD" id="cd05233">
    <property type="entry name" value="SDR_c"/>
    <property type="match status" value="1"/>
</dbReference>
<dbReference type="PANTHER" id="PTHR43477">
    <property type="entry name" value="DIHYDROANTICAPSIN 7-DEHYDROGENASE"/>
    <property type="match status" value="1"/>
</dbReference>
<accession>A0A8J3ZCB4</accession>
<dbReference type="PRINTS" id="PR00081">
    <property type="entry name" value="GDHRDH"/>
</dbReference>
<reference evidence="4" key="1">
    <citation type="submission" date="2021-01" db="EMBL/GenBank/DDBJ databases">
        <title>Whole genome shotgun sequence of Virgisporangium aurantiacum NBRC 16421.</title>
        <authorList>
            <person name="Komaki H."/>
            <person name="Tamura T."/>
        </authorList>
    </citation>
    <scope>NUCLEOTIDE SEQUENCE</scope>
    <source>
        <strain evidence="4">NBRC 16421</strain>
    </source>
</reference>
<dbReference type="EMBL" id="BOPG01000065">
    <property type="protein sequence ID" value="GIJ61351.1"/>
    <property type="molecule type" value="Genomic_DNA"/>
</dbReference>
<evidence type="ECO:0000256" key="1">
    <source>
        <dbReference type="ARBA" id="ARBA00006484"/>
    </source>
</evidence>
<dbReference type="AlphaFoldDB" id="A0A8J3ZCB4"/>
<feature type="domain" description="Ketoreductase" evidence="3">
    <location>
        <begin position="3"/>
        <end position="178"/>
    </location>
</feature>
<dbReference type="SMART" id="SM00822">
    <property type="entry name" value="PKS_KR"/>
    <property type="match status" value="1"/>
</dbReference>
<evidence type="ECO:0000256" key="2">
    <source>
        <dbReference type="ARBA" id="ARBA00023002"/>
    </source>
</evidence>
<keyword evidence="5" id="KW-1185">Reference proteome</keyword>
<dbReference type="InterPro" id="IPR051122">
    <property type="entry name" value="SDR_DHRS6-like"/>
</dbReference>
<dbReference type="SUPFAM" id="SSF51735">
    <property type="entry name" value="NAD(P)-binding Rossmann-fold domains"/>
    <property type="match status" value="1"/>
</dbReference>
<dbReference type="PANTHER" id="PTHR43477:SF1">
    <property type="entry name" value="DIHYDROANTICAPSIN 7-DEHYDROGENASE"/>
    <property type="match status" value="1"/>
</dbReference>
<name>A0A8J3ZCB4_9ACTN</name>
<dbReference type="Pfam" id="PF13561">
    <property type="entry name" value="adh_short_C2"/>
    <property type="match status" value="1"/>
</dbReference>
<dbReference type="InterPro" id="IPR036291">
    <property type="entry name" value="NAD(P)-bd_dom_sf"/>
</dbReference>
<sequence>MNRRIVVSGGGTGIGRAIAASFARAGDHVTIVGRRADVLEKVAAEYETVTAVAADLTVPADVERVAATLDSVDVVVNNAGGAVYDGPLSTLADHAAAWRAELDANVLTAALLTTALLPKVTRPGGRVILMSSVAAVKGGGVYGAAKAALHGWAYSLATRLGPEGITVNVVAPGYVAETEFFGDRMSPEFHESRVRQTLVGRGGVPDDIAATVDHLASPAAGYITGQIIHVNGGSVLGR</sequence>
<dbReference type="RefSeq" id="WP_204006216.1">
    <property type="nucleotide sequence ID" value="NZ_BOPG01000065.1"/>
</dbReference>
<dbReference type="InterPro" id="IPR020904">
    <property type="entry name" value="Sc_DH/Rdtase_CS"/>
</dbReference>
<evidence type="ECO:0000313" key="4">
    <source>
        <dbReference type="EMBL" id="GIJ61351.1"/>
    </source>
</evidence>